<dbReference type="OrthoDB" id="3520229at2759"/>
<proteinExistence type="predicted"/>
<gene>
    <name evidence="2" type="ORF">BDV29DRAFT_198399</name>
</gene>
<reference evidence="2 3" key="1">
    <citation type="submission" date="2019-04" db="EMBL/GenBank/DDBJ databases">
        <title>Friends and foes A comparative genomics study of 23 Aspergillus species from section Flavi.</title>
        <authorList>
            <consortium name="DOE Joint Genome Institute"/>
            <person name="Kjaerbolling I."/>
            <person name="Vesth T."/>
            <person name="Frisvad J.C."/>
            <person name="Nybo J.L."/>
            <person name="Theobald S."/>
            <person name="Kildgaard S."/>
            <person name="Isbrandt T."/>
            <person name="Kuo A."/>
            <person name="Sato A."/>
            <person name="Lyhne E.K."/>
            <person name="Kogle M.E."/>
            <person name="Wiebenga A."/>
            <person name="Kun R.S."/>
            <person name="Lubbers R.J."/>
            <person name="Makela M.R."/>
            <person name="Barry K."/>
            <person name="Chovatia M."/>
            <person name="Clum A."/>
            <person name="Daum C."/>
            <person name="Haridas S."/>
            <person name="He G."/>
            <person name="LaButti K."/>
            <person name="Lipzen A."/>
            <person name="Mondo S."/>
            <person name="Riley R."/>
            <person name="Salamov A."/>
            <person name="Simmons B.A."/>
            <person name="Magnuson J.K."/>
            <person name="Henrissat B."/>
            <person name="Mortensen U.H."/>
            <person name="Larsen T.O."/>
            <person name="Devries R.P."/>
            <person name="Grigoriev I.V."/>
            <person name="Machida M."/>
            <person name="Baker S.E."/>
            <person name="Andersen M.R."/>
        </authorList>
    </citation>
    <scope>NUCLEOTIDE SEQUENCE [LARGE SCALE GENOMIC DNA]</scope>
    <source>
        <strain evidence="2 3">CBS 151.66</strain>
    </source>
</reference>
<keyword evidence="3" id="KW-1185">Reference proteome</keyword>
<keyword evidence="1" id="KW-0812">Transmembrane</keyword>
<evidence type="ECO:0000313" key="2">
    <source>
        <dbReference type="EMBL" id="KAB8069759.1"/>
    </source>
</evidence>
<dbReference type="EMBL" id="ML732327">
    <property type="protein sequence ID" value="KAB8069759.1"/>
    <property type="molecule type" value="Genomic_DNA"/>
</dbReference>
<evidence type="ECO:0000256" key="1">
    <source>
        <dbReference type="SAM" id="Phobius"/>
    </source>
</evidence>
<evidence type="ECO:0000313" key="3">
    <source>
        <dbReference type="Proteomes" id="UP000326565"/>
    </source>
</evidence>
<feature type="transmembrane region" description="Helical" evidence="1">
    <location>
        <begin position="142"/>
        <end position="158"/>
    </location>
</feature>
<organism evidence="2 3">
    <name type="scientific">Aspergillus leporis</name>
    <dbReference type="NCBI Taxonomy" id="41062"/>
    <lineage>
        <taxon>Eukaryota</taxon>
        <taxon>Fungi</taxon>
        <taxon>Dikarya</taxon>
        <taxon>Ascomycota</taxon>
        <taxon>Pezizomycotina</taxon>
        <taxon>Eurotiomycetes</taxon>
        <taxon>Eurotiomycetidae</taxon>
        <taxon>Eurotiales</taxon>
        <taxon>Aspergillaceae</taxon>
        <taxon>Aspergillus</taxon>
        <taxon>Aspergillus subgen. Circumdati</taxon>
    </lineage>
</organism>
<sequence>MSVTSTATTTVASAISACHQKLYDIPIKDAACAMSMQGNNSAIMSSCCASASVVSYSSCDYYCLAQGQSVGDLTECVIKASEPGEVWCNTNANATATGSVPTTGAGTIVATASATDLTASGTKNSSGSTASSTANVAGGKKSIGVLAILVFGLAAGWFV</sequence>
<protein>
    <submittedName>
        <fullName evidence="2">Uncharacterized protein</fullName>
    </submittedName>
</protein>
<dbReference type="Proteomes" id="UP000326565">
    <property type="component" value="Unassembled WGS sequence"/>
</dbReference>
<name>A0A5N5WNA7_9EURO</name>
<keyword evidence="1" id="KW-1133">Transmembrane helix</keyword>
<keyword evidence="1" id="KW-0472">Membrane</keyword>
<accession>A0A5N5WNA7</accession>
<dbReference type="AlphaFoldDB" id="A0A5N5WNA7"/>